<accession>A0A916ZJK2</accession>
<gene>
    <name evidence="2" type="ORF">GCM10011390_19920</name>
</gene>
<proteinExistence type="predicted"/>
<sequence>MTHRRFGGLGRALLAIALLGATASDASAAATRTVSVKNNTSNPIYKLYIWPTELVPRTYSSILTPLKPNDQIDLKVDDIYNSCIFTFRAVFTQPPKRKRPTAVPVKKYVEKSAYKDRVDLCGKKPPLVHFD</sequence>
<dbReference type="AlphaFoldDB" id="A0A916ZJK2"/>
<feature type="chain" id="PRO_5037800881" evidence="1">
    <location>
        <begin position="29"/>
        <end position="131"/>
    </location>
</feature>
<keyword evidence="3" id="KW-1185">Reference proteome</keyword>
<comment type="caution">
    <text evidence="2">The sequence shown here is derived from an EMBL/GenBank/DDBJ whole genome shotgun (WGS) entry which is preliminary data.</text>
</comment>
<name>A0A916ZJK2_9HYPH</name>
<organism evidence="2 3">
    <name type="scientific">Aureimonas endophytica</name>
    <dbReference type="NCBI Taxonomy" id="2027858"/>
    <lineage>
        <taxon>Bacteria</taxon>
        <taxon>Pseudomonadati</taxon>
        <taxon>Pseudomonadota</taxon>
        <taxon>Alphaproteobacteria</taxon>
        <taxon>Hyphomicrobiales</taxon>
        <taxon>Aurantimonadaceae</taxon>
        <taxon>Aureimonas</taxon>
    </lineage>
</organism>
<evidence type="ECO:0000256" key="1">
    <source>
        <dbReference type="SAM" id="SignalP"/>
    </source>
</evidence>
<keyword evidence="1" id="KW-0732">Signal</keyword>
<reference evidence="2" key="2">
    <citation type="submission" date="2020-09" db="EMBL/GenBank/DDBJ databases">
        <authorList>
            <person name="Sun Q."/>
            <person name="Zhou Y."/>
        </authorList>
    </citation>
    <scope>NUCLEOTIDE SEQUENCE</scope>
    <source>
        <strain evidence="2">CGMCC 1.15367</strain>
    </source>
</reference>
<protein>
    <submittedName>
        <fullName evidence="2">Uncharacterized protein</fullName>
    </submittedName>
</protein>
<feature type="signal peptide" evidence="1">
    <location>
        <begin position="1"/>
        <end position="28"/>
    </location>
</feature>
<dbReference type="RefSeq" id="WP_188908047.1">
    <property type="nucleotide sequence ID" value="NZ_BMIQ01000002.1"/>
</dbReference>
<evidence type="ECO:0000313" key="3">
    <source>
        <dbReference type="Proteomes" id="UP000644699"/>
    </source>
</evidence>
<evidence type="ECO:0000313" key="2">
    <source>
        <dbReference type="EMBL" id="GGE01104.1"/>
    </source>
</evidence>
<dbReference type="EMBL" id="BMIQ01000002">
    <property type="protein sequence ID" value="GGE01104.1"/>
    <property type="molecule type" value="Genomic_DNA"/>
</dbReference>
<reference evidence="2" key="1">
    <citation type="journal article" date="2014" name="Int. J. Syst. Evol. Microbiol.">
        <title>Complete genome sequence of Corynebacterium casei LMG S-19264T (=DSM 44701T), isolated from a smear-ripened cheese.</title>
        <authorList>
            <consortium name="US DOE Joint Genome Institute (JGI-PGF)"/>
            <person name="Walter F."/>
            <person name="Albersmeier A."/>
            <person name="Kalinowski J."/>
            <person name="Ruckert C."/>
        </authorList>
    </citation>
    <scope>NUCLEOTIDE SEQUENCE</scope>
    <source>
        <strain evidence="2">CGMCC 1.15367</strain>
    </source>
</reference>
<dbReference type="Proteomes" id="UP000644699">
    <property type="component" value="Unassembled WGS sequence"/>
</dbReference>